<dbReference type="RefSeq" id="WP_223468084.1">
    <property type="nucleotide sequence ID" value="NZ_JAFBIL020000003.1"/>
</dbReference>
<accession>A0ABS7SQE1</accession>
<dbReference type="InterPro" id="IPR008207">
    <property type="entry name" value="Sig_transdc_His_kin_Hpt_dom"/>
</dbReference>
<dbReference type="Pfam" id="PF01627">
    <property type="entry name" value="Hpt"/>
    <property type="match status" value="1"/>
</dbReference>
<evidence type="ECO:0000313" key="4">
    <source>
        <dbReference type="Proteomes" id="UP000809349"/>
    </source>
</evidence>
<sequence>MATLIDQDFFARLNELNVKFAASVPATMGRLRDVRVRFAPDSPDKALVGELHQMLHTIAGSAATFGFRVLGQQARQLEQRLRVLMAFDTVQAQDWENWMVCLDEYVAWAETNPKADQYP</sequence>
<reference evidence="3 4" key="2">
    <citation type="submission" date="2021-08" db="EMBL/GenBank/DDBJ databases">
        <title>Massilia sp. R798.</title>
        <authorList>
            <person name="Baek J.H."/>
            <person name="Jung H.S."/>
            <person name="Kim K.R."/>
            <person name="Jeon C.O."/>
        </authorList>
    </citation>
    <scope>NUCLEOTIDE SEQUENCE [LARGE SCALE GENOMIC DNA]</scope>
    <source>
        <strain evidence="3 4">R798</strain>
    </source>
</reference>
<dbReference type="Gene3D" id="1.20.120.160">
    <property type="entry name" value="HPT domain"/>
    <property type="match status" value="1"/>
</dbReference>
<feature type="domain" description="HPt" evidence="2">
    <location>
        <begin position="20"/>
        <end position="88"/>
    </location>
</feature>
<dbReference type="EMBL" id="JAFBIL020000003">
    <property type="protein sequence ID" value="MBZ2207600.1"/>
    <property type="molecule type" value="Genomic_DNA"/>
</dbReference>
<evidence type="ECO:0000313" key="3">
    <source>
        <dbReference type="EMBL" id="MBZ2207600.1"/>
    </source>
</evidence>
<dbReference type="CDD" id="cd00088">
    <property type="entry name" value="HPT"/>
    <property type="match status" value="1"/>
</dbReference>
<proteinExistence type="predicted"/>
<comment type="caution">
    <text evidence="3">The sequence shown here is derived from an EMBL/GenBank/DDBJ whole genome shotgun (WGS) entry which is preliminary data.</text>
</comment>
<name>A0ABS7SQE1_9BURK</name>
<organism evidence="3 4">
    <name type="scientific">Massilia soli</name>
    <dbReference type="NCBI Taxonomy" id="2792854"/>
    <lineage>
        <taxon>Bacteria</taxon>
        <taxon>Pseudomonadati</taxon>
        <taxon>Pseudomonadota</taxon>
        <taxon>Betaproteobacteria</taxon>
        <taxon>Burkholderiales</taxon>
        <taxon>Oxalobacteraceae</taxon>
        <taxon>Telluria group</taxon>
        <taxon>Massilia</taxon>
    </lineage>
</organism>
<dbReference type="Proteomes" id="UP000809349">
    <property type="component" value="Unassembled WGS sequence"/>
</dbReference>
<dbReference type="SUPFAM" id="SSF47226">
    <property type="entry name" value="Histidine-containing phosphotransfer domain, HPT domain"/>
    <property type="match status" value="1"/>
</dbReference>
<keyword evidence="1" id="KW-0902">Two-component regulatory system</keyword>
<keyword evidence="4" id="KW-1185">Reference proteome</keyword>
<evidence type="ECO:0000259" key="2">
    <source>
        <dbReference type="Pfam" id="PF01627"/>
    </source>
</evidence>
<protein>
    <submittedName>
        <fullName evidence="3">Hpt domain-containing protein</fullName>
    </submittedName>
</protein>
<dbReference type="InterPro" id="IPR036641">
    <property type="entry name" value="HPT_dom_sf"/>
</dbReference>
<reference evidence="3 4" key="1">
    <citation type="submission" date="2021-01" db="EMBL/GenBank/DDBJ databases">
        <authorList>
            <person name="Ruan W."/>
            <person name="Khan S.A."/>
            <person name="Jeon C.O."/>
        </authorList>
    </citation>
    <scope>NUCLEOTIDE SEQUENCE [LARGE SCALE GENOMIC DNA]</scope>
    <source>
        <strain evidence="3 4">R798</strain>
    </source>
</reference>
<evidence type="ECO:0000256" key="1">
    <source>
        <dbReference type="ARBA" id="ARBA00023012"/>
    </source>
</evidence>
<gene>
    <name evidence="3" type="ORF">I4X03_010045</name>
</gene>